<dbReference type="GO" id="GO:0016491">
    <property type="term" value="F:oxidoreductase activity"/>
    <property type="evidence" value="ECO:0007669"/>
    <property type="project" value="UniProtKB-KW"/>
</dbReference>
<dbReference type="EMBL" id="JACHXR010000002">
    <property type="protein sequence ID" value="MBB3230182.1"/>
    <property type="molecule type" value="Genomic_DNA"/>
</dbReference>
<accession>A0A7W5ESF0</accession>
<dbReference type="PROSITE" id="PS00061">
    <property type="entry name" value="ADH_SHORT"/>
    <property type="match status" value="1"/>
</dbReference>
<dbReference type="Gene3D" id="3.40.50.720">
    <property type="entry name" value="NAD(P)-binding Rossmann-like Domain"/>
    <property type="match status" value="1"/>
</dbReference>
<proteinExistence type="inferred from homology"/>
<dbReference type="SUPFAM" id="SSF51735">
    <property type="entry name" value="NAD(P)-binding Rossmann-fold domains"/>
    <property type="match status" value="1"/>
</dbReference>
<keyword evidence="2" id="KW-0560">Oxidoreductase</keyword>
<gene>
    <name evidence="3" type="ORF">FHR97_001016</name>
</gene>
<comment type="caution">
    <text evidence="3">The sequence shown here is derived from an EMBL/GenBank/DDBJ whole genome shotgun (WGS) entry which is preliminary data.</text>
</comment>
<evidence type="ECO:0000256" key="2">
    <source>
        <dbReference type="ARBA" id="ARBA00023002"/>
    </source>
</evidence>
<dbReference type="GO" id="GO:0016020">
    <property type="term" value="C:membrane"/>
    <property type="evidence" value="ECO:0007669"/>
    <property type="project" value="TreeGrafter"/>
</dbReference>
<dbReference type="Proteomes" id="UP000518892">
    <property type="component" value="Unassembled WGS sequence"/>
</dbReference>
<dbReference type="PRINTS" id="PR00081">
    <property type="entry name" value="GDHRDH"/>
</dbReference>
<reference evidence="3 4" key="1">
    <citation type="submission" date="2020-08" db="EMBL/GenBank/DDBJ databases">
        <title>Genomic Encyclopedia of Type Strains, Phase III (KMG-III): the genomes of soil and plant-associated and newly described type strains.</title>
        <authorList>
            <person name="Whitman W."/>
        </authorList>
    </citation>
    <scope>NUCLEOTIDE SEQUENCE [LARGE SCALE GENOMIC DNA]</scope>
    <source>
        <strain evidence="3 4">CECT 7744</strain>
    </source>
</reference>
<keyword evidence="4" id="KW-1185">Reference proteome</keyword>
<evidence type="ECO:0000256" key="1">
    <source>
        <dbReference type="ARBA" id="ARBA00006484"/>
    </source>
</evidence>
<dbReference type="RefSeq" id="WP_183382684.1">
    <property type="nucleotide sequence ID" value="NZ_JACHXR010000002.1"/>
</dbReference>
<sequence length="274" mass="29586">MNTVEPQPLEAPREDFVAISRTVLITGATGAIGGALARDYSSPGTRLILHGRRREVLDTLAAECRERGAEVELSRIDLTDDEQLHPWLEALATRYLPDIVIANAGKNTQVGSHGDLEPWQEVSDLLAINLRTPMAMASVLAPRMARRGSGQLVLISSLAAWHGLPVTPGYSASKAGIKAYGEGLRGHLAPFGVGVSVVMPGYVRSAMCHAMPGPKPWLWPPERAARRIRTGVAGNRARIGFPLLLNIGCWWLAVLPATVSQRLLRLMGYGSHCP</sequence>
<organism evidence="3 4">
    <name type="scientific">Halomonas stenophila</name>
    <dbReference type="NCBI Taxonomy" id="795312"/>
    <lineage>
        <taxon>Bacteria</taxon>
        <taxon>Pseudomonadati</taxon>
        <taxon>Pseudomonadota</taxon>
        <taxon>Gammaproteobacteria</taxon>
        <taxon>Oceanospirillales</taxon>
        <taxon>Halomonadaceae</taxon>
        <taxon>Halomonas</taxon>
    </lineage>
</organism>
<dbReference type="InterPro" id="IPR036291">
    <property type="entry name" value="NAD(P)-bd_dom_sf"/>
</dbReference>
<comment type="similarity">
    <text evidence="1">Belongs to the short-chain dehydrogenases/reductases (SDR) family.</text>
</comment>
<dbReference type="Pfam" id="PF00106">
    <property type="entry name" value="adh_short"/>
    <property type="match status" value="1"/>
</dbReference>
<protein>
    <submittedName>
        <fullName evidence="3">Short-subunit dehydrogenase</fullName>
    </submittedName>
</protein>
<dbReference type="AlphaFoldDB" id="A0A7W5ESF0"/>
<dbReference type="InterPro" id="IPR002347">
    <property type="entry name" value="SDR_fam"/>
</dbReference>
<name>A0A7W5ESF0_9GAMM</name>
<dbReference type="PANTHER" id="PTHR44196:SF1">
    <property type="entry name" value="DEHYDROGENASE_REDUCTASE SDR FAMILY MEMBER 7B"/>
    <property type="match status" value="1"/>
</dbReference>
<evidence type="ECO:0000313" key="4">
    <source>
        <dbReference type="Proteomes" id="UP000518892"/>
    </source>
</evidence>
<dbReference type="PANTHER" id="PTHR44196">
    <property type="entry name" value="DEHYDROGENASE/REDUCTASE SDR FAMILY MEMBER 7B"/>
    <property type="match status" value="1"/>
</dbReference>
<evidence type="ECO:0000313" key="3">
    <source>
        <dbReference type="EMBL" id="MBB3230182.1"/>
    </source>
</evidence>
<dbReference type="InterPro" id="IPR020904">
    <property type="entry name" value="Sc_DH/Rdtase_CS"/>
</dbReference>